<keyword evidence="9" id="KW-1003">Cell membrane</keyword>
<evidence type="ECO:0000313" key="13">
    <source>
        <dbReference type="EMBL" id="MCG9964640.1"/>
    </source>
</evidence>
<comment type="function">
    <text evidence="9 10">The central subunit of the protein translocation channel SecYEG. Consists of two halves formed by TMs 1-5 and 6-10. These two domains form a lateral gate at the front which open onto the bilayer between TMs 2 and 7, and are clamped together by SecE at the back. The channel is closed by both a pore ring composed of hydrophobic SecY resides and a short helix (helix 2A) on the extracellular side of the membrane which forms a plug. The plug probably moves laterally to allow the channel to open. The ring and the pore may move independently.</text>
</comment>
<evidence type="ECO:0000256" key="10">
    <source>
        <dbReference type="RuleBase" id="RU000537"/>
    </source>
</evidence>
<evidence type="ECO:0000256" key="12">
    <source>
        <dbReference type="RuleBase" id="RU004349"/>
    </source>
</evidence>
<dbReference type="NCBIfam" id="TIGR00967">
    <property type="entry name" value="3a0501s007"/>
    <property type="match status" value="1"/>
</dbReference>
<feature type="transmembrane region" description="Helical" evidence="9">
    <location>
        <begin position="212"/>
        <end position="234"/>
    </location>
</feature>
<feature type="transmembrane region" description="Helical" evidence="9">
    <location>
        <begin position="271"/>
        <end position="292"/>
    </location>
</feature>
<keyword evidence="14" id="KW-1185">Reference proteome</keyword>
<proteinExistence type="inferred from homology"/>
<keyword evidence="5 9" id="KW-0653">Protein transport</keyword>
<comment type="subunit">
    <text evidence="9">Component of the Sec protein translocase complex. Heterotrimer consisting of SecY, SecE and SecG subunits. The heterotrimers can form oligomers, although 1 heterotrimer is thought to be able to translocate proteins. Interacts with the ribosome. Interacts with SecDF, and other proteins may be involved. Interacts with SecA.</text>
</comment>
<keyword evidence="6 9" id="KW-1133">Transmembrane helix</keyword>
<feature type="transmembrane region" description="Helical" evidence="9">
    <location>
        <begin position="151"/>
        <end position="171"/>
    </location>
</feature>
<gene>
    <name evidence="9 13" type="primary">secY</name>
    <name evidence="13" type="ORF">H9J30_12035</name>
</gene>
<keyword evidence="7 9" id="KW-0811">Translocation</keyword>
<comment type="similarity">
    <text evidence="2 9 12">Belongs to the SecY/SEC61-alpha family.</text>
</comment>
<dbReference type="HAMAP" id="MF_01465">
    <property type="entry name" value="SecY"/>
    <property type="match status" value="1"/>
</dbReference>
<keyword evidence="3 9" id="KW-0813">Transport</keyword>
<sequence length="446" mass="48627">MAKPGLDLKSAKGGLSELKARLLFVIGAIIVFRAGSFVPIPGIDAAVLAELFAQQSGTILGMFNMFSGGALERASIFALGIMPYISASIIMQLLTVVHPALAELKKEGESGRKKISQYTRWGTLVLGTFQSVGIATGLPNLVPGLVVNIGFGFYFVAVVSLVTGTMFLMWLGEQITERGIGNGISILIFAGIVAGLPSAIGQTAEQARQGDLNVLVLLLLAVIIFAVTYFVVFVERGQRRIVVNYAKRQQGRKVFAAQSTHLPLKINMAGVIPPIFASSIILFPGTLAQWFGQNESMSWLSDFSLAVSPGQPLYSLLYAAAIIFFCFFYTALVFNPRETADNLKKSGAFIPGIRPGEQTSRYIDKVMTRLTLAGALYITFICLIPEFMLIAWKVQFYFGGTSLLIMVVVIMDFMAQVQTHMMSHQYESVMKKANLVNKANLDRFGR</sequence>
<feature type="transmembrane region" description="Helical" evidence="9">
    <location>
        <begin position="21"/>
        <end position="40"/>
    </location>
</feature>
<feature type="transmembrane region" description="Helical" evidence="9">
    <location>
        <begin position="370"/>
        <end position="390"/>
    </location>
</feature>
<keyword evidence="8 9" id="KW-0472">Membrane</keyword>
<reference evidence="13 14" key="1">
    <citation type="submission" date="2020-08" db="EMBL/GenBank/DDBJ databases">
        <title>Whole genome sequence of Shewanella sp strain PS-2.</title>
        <authorList>
            <person name="Das S.K."/>
        </authorList>
    </citation>
    <scope>NUCLEOTIDE SEQUENCE [LARGE SCALE GENOMIC DNA]</scope>
    <source>
        <strain evidence="13 14">PS-2</strain>
    </source>
</reference>
<feature type="transmembrane region" description="Helical" evidence="9">
    <location>
        <begin position="183"/>
        <end position="200"/>
    </location>
</feature>
<evidence type="ECO:0000256" key="2">
    <source>
        <dbReference type="ARBA" id="ARBA00005751"/>
    </source>
</evidence>
<feature type="transmembrane region" description="Helical" evidence="9">
    <location>
        <begin position="74"/>
        <end position="97"/>
    </location>
</feature>
<dbReference type="PIRSF" id="PIRSF004557">
    <property type="entry name" value="SecY"/>
    <property type="match status" value="1"/>
</dbReference>
<dbReference type="EMBL" id="JACSDI010000008">
    <property type="protein sequence ID" value="MCG9964640.1"/>
    <property type="molecule type" value="Genomic_DNA"/>
</dbReference>
<evidence type="ECO:0000256" key="8">
    <source>
        <dbReference type="ARBA" id="ARBA00023136"/>
    </source>
</evidence>
<name>A0ABS9QWC2_9GAMM</name>
<dbReference type="InterPro" id="IPR026593">
    <property type="entry name" value="SecY"/>
</dbReference>
<dbReference type="PANTHER" id="PTHR10906">
    <property type="entry name" value="SECY/SEC61-ALPHA FAMILY MEMBER"/>
    <property type="match status" value="1"/>
</dbReference>
<dbReference type="PRINTS" id="PR00303">
    <property type="entry name" value="SECYTRNLCASE"/>
</dbReference>
<evidence type="ECO:0000256" key="6">
    <source>
        <dbReference type="ARBA" id="ARBA00022989"/>
    </source>
</evidence>
<evidence type="ECO:0000256" key="4">
    <source>
        <dbReference type="ARBA" id="ARBA00022692"/>
    </source>
</evidence>
<evidence type="ECO:0000256" key="5">
    <source>
        <dbReference type="ARBA" id="ARBA00022927"/>
    </source>
</evidence>
<dbReference type="InterPro" id="IPR002208">
    <property type="entry name" value="SecY/SEC61-alpha"/>
</dbReference>
<evidence type="ECO:0000256" key="7">
    <source>
        <dbReference type="ARBA" id="ARBA00023010"/>
    </source>
</evidence>
<dbReference type="RefSeq" id="WP_011070629.1">
    <property type="nucleotide sequence ID" value="NZ_JACSDI010000008.1"/>
</dbReference>
<feature type="transmembrane region" description="Helical" evidence="9">
    <location>
        <begin position="118"/>
        <end position="139"/>
    </location>
</feature>
<accession>A0ABS9QWC2</accession>
<comment type="subcellular location">
    <subcellularLocation>
        <location evidence="9">Cell membrane</location>
        <topology evidence="9">Multi-pass membrane protein</topology>
    </subcellularLocation>
    <subcellularLocation>
        <location evidence="1 11">Membrane</location>
        <topology evidence="1 11">Multi-pass membrane protein</topology>
    </subcellularLocation>
</comment>
<evidence type="ECO:0000256" key="3">
    <source>
        <dbReference type="ARBA" id="ARBA00022448"/>
    </source>
</evidence>
<evidence type="ECO:0000256" key="11">
    <source>
        <dbReference type="RuleBase" id="RU003484"/>
    </source>
</evidence>
<protein>
    <recommendedName>
        <fullName evidence="9 10">Protein translocase subunit SecY</fullName>
    </recommendedName>
</protein>
<dbReference type="InterPro" id="IPR023201">
    <property type="entry name" value="SecY_dom_sf"/>
</dbReference>
<evidence type="ECO:0000256" key="1">
    <source>
        <dbReference type="ARBA" id="ARBA00004141"/>
    </source>
</evidence>
<dbReference type="InterPro" id="IPR030659">
    <property type="entry name" value="SecY_CS"/>
</dbReference>
<dbReference type="Proteomes" id="UP000829384">
    <property type="component" value="Unassembled WGS sequence"/>
</dbReference>
<evidence type="ECO:0000313" key="14">
    <source>
        <dbReference type="Proteomes" id="UP000829384"/>
    </source>
</evidence>
<dbReference type="Pfam" id="PF00344">
    <property type="entry name" value="SecY"/>
    <property type="match status" value="1"/>
</dbReference>
<evidence type="ECO:0000256" key="9">
    <source>
        <dbReference type="HAMAP-Rule" id="MF_01465"/>
    </source>
</evidence>
<dbReference type="Gene3D" id="1.10.3370.10">
    <property type="entry name" value="SecY subunit domain"/>
    <property type="match status" value="1"/>
</dbReference>
<feature type="transmembrane region" description="Helical" evidence="9">
    <location>
        <begin position="312"/>
        <end position="334"/>
    </location>
</feature>
<dbReference type="PROSITE" id="PS00756">
    <property type="entry name" value="SECY_2"/>
    <property type="match status" value="1"/>
</dbReference>
<comment type="caution">
    <text evidence="13">The sequence shown here is derived from an EMBL/GenBank/DDBJ whole genome shotgun (WGS) entry which is preliminary data.</text>
</comment>
<organism evidence="13 14">
    <name type="scientific">Shewanella cutis</name>
    <dbReference type="NCBI Taxonomy" id="2766780"/>
    <lineage>
        <taxon>Bacteria</taxon>
        <taxon>Pseudomonadati</taxon>
        <taxon>Pseudomonadota</taxon>
        <taxon>Gammaproteobacteria</taxon>
        <taxon>Alteromonadales</taxon>
        <taxon>Shewanellaceae</taxon>
        <taxon>Shewanella</taxon>
    </lineage>
</organism>
<keyword evidence="4 9" id="KW-0812">Transmembrane</keyword>
<feature type="transmembrane region" description="Helical" evidence="9">
    <location>
        <begin position="396"/>
        <end position="415"/>
    </location>
</feature>
<dbReference type="SUPFAM" id="SSF103491">
    <property type="entry name" value="Preprotein translocase SecY subunit"/>
    <property type="match status" value="1"/>
</dbReference>
<dbReference type="PROSITE" id="PS00755">
    <property type="entry name" value="SECY_1"/>
    <property type="match status" value="1"/>
</dbReference>